<dbReference type="Proteomes" id="UP000076761">
    <property type="component" value="Unassembled WGS sequence"/>
</dbReference>
<protein>
    <submittedName>
        <fullName evidence="2">Uncharacterized protein</fullName>
    </submittedName>
</protein>
<sequence length="136" mass="14600">MFVYAGQPDKADVVVLSYAVATGGGSSPGVELDGTKTNGHRVPSTSHPSSISIICPTLLKMGSPAQSTYGKPSLFAGKPNGDTFPFTSFQYTMHSLTDRSQETLVKIEDDALREDLQYGRGASQTDWVQGRRLGEE</sequence>
<dbReference type="AlphaFoldDB" id="A0A165SJT4"/>
<accession>A0A165SJT4</accession>
<gene>
    <name evidence="2" type="ORF">NEOLEDRAFT_1242015</name>
</gene>
<name>A0A165SJT4_9AGAM</name>
<reference evidence="2 3" key="1">
    <citation type="journal article" date="2016" name="Mol. Biol. Evol.">
        <title>Comparative Genomics of Early-Diverging Mushroom-Forming Fungi Provides Insights into the Origins of Lignocellulose Decay Capabilities.</title>
        <authorList>
            <person name="Nagy L.G."/>
            <person name="Riley R."/>
            <person name="Tritt A."/>
            <person name="Adam C."/>
            <person name="Daum C."/>
            <person name="Floudas D."/>
            <person name="Sun H."/>
            <person name="Yadav J.S."/>
            <person name="Pangilinan J."/>
            <person name="Larsson K.H."/>
            <person name="Matsuura K."/>
            <person name="Barry K."/>
            <person name="Labutti K."/>
            <person name="Kuo R."/>
            <person name="Ohm R.A."/>
            <person name="Bhattacharya S.S."/>
            <person name="Shirouzu T."/>
            <person name="Yoshinaga Y."/>
            <person name="Martin F.M."/>
            <person name="Grigoriev I.V."/>
            <person name="Hibbett D.S."/>
        </authorList>
    </citation>
    <scope>NUCLEOTIDE SEQUENCE [LARGE SCALE GENOMIC DNA]</scope>
    <source>
        <strain evidence="2 3">HHB14362 ss-1</strain>
    </source>
</reference>
<evidence type="ECO:0000313" key="3">
    <source>
        <dbReference type="Proteomes" id="UP000076761"/>
    </source>
</evidence>
<dbReference type="InParanoid" id="A0A165SJT4"/>
<organism evidence="2 3">
    <name type="scientific">Neolentinus lepideus HHB14362 ss-1</name>
    <dbReference type="NCBI Taxonomy" id="1314782"/>
    <lineage>
        <taxon>Eukaryota</taxon>
        <taxon>Fungi</taxon>
        <taxon>Dikarya</taxon>
        <taxon>Basidiomycota</taxon>
        <taxon>Agaricomycotina</taxon>
        <taxon>Agaricomycetes</taxon>
        <taxon>Gloeophyllales</taxon>
        <taxon>Gloeophyllaceae</taxon>
        <taxon>Neolentinus</taxon>
    </lineage>
</organism>
<feature type="region of interest" description="Disordered" evidence="1">
    <location>
        <begin position="29"/>
        <end position="49"/>
    </location>
</feature>
<evidence type="ECO:0000313" key="2">
    <source>
        <dbReference type="EMBL" id="KZT25270.1"/>
    </source>
</evidence>
<feature type="region of interest" description="Disordered" evidence="1">
    <location>
        <begin position="117"/>
        <end position="136"/>
    </location>
</feature>
<dbReference type="EMBL" id="KV425573">
    <property type="protein sequence ID" value="KZT25270.1"/>
    <property type="molecule type" value="Genomic_DNA"/>
</dbReference>
<evidence type="ECO:0000256" key="1">
    <source>
        <dbReference type="SAM" id="MobiDB-lite"/>
    </source>
</evidence>
<keyword evidence="3" id="KW-1185">Reference proteome</keyword>
<proteinExistence type="predicted"/>